<keyword evidence="1" id="KW-0812">Transmembrane</keyword>
<keyword evidence="1" id="KW-0472">Membrane</keyword>
<feature type="transmembrane region" description="Helical" evidence="1">
    <location>
        <begin position="6"/>
        <end position="29"/>
    </location>
</feature>
<dbReference type="RefSeq" id="WP_263829839.1">
    <property type="nucleotide sequence ID" value="NZ_JAOWLB010000014.1"/>
</dbReference>
<keyword evidence="3" id="KW-1185">Reference proteome</keyword>
<proteinExistence type="predicted"/>
<evidence type="ECO:0000256" key="1">
    <source>
        <dbReference type="SAM" id="Phobius"/>
    </source>
</evidence>
<name>A0ABT3APX1_9RHOB</name>
<reference evidence="2 3" key="1">
    <citation type="submission" date="2022-10" db="EMBL/GenBank/DDBJ databases">
        <title>Ruegeria sp. nov., isolated from ocean surface sediments.</title>
        <authorList>
            <person name="He W."/>
            <person name="Xue H.-P."/>
            <person name="Zhang D.-F."/>
        </authorList>
    </citation>
    <scope>NUCLEOTIDE SEQUENCE [LARGE SCALE GENOMIC DNA]</scope>
    <source>
        <strain evidence="2 3">XHP0148</strain>
    </source>
</reference>
<gene>
    <name evidence="2" type="ORF">OE747_17465</name>
</gene>
<evidence type="ECO:0000313" key="3">
    <source>
        <dbReference type="Proteomes" id="UP001320899"/>
    </source>
</evidence>
<evidence type="ECO:0000313" key="2">
    <source>
        <dbReference type="EMBL" id="MCV2890131.1"/>
    </source>
</evidence>
<comment type="caution">
    <text evidence="2">The sequence shown here is derived from an EMBL/GenBank/DDBJ whole genome shotgun (WGS) entry which is preliminary data.</text>
</comment>
<dbReference type="Proteomes" id="UP001320899">
    <property type="component" value="Unassembled WGS sequence"/>
</dbReference>
<protein>
    <submittedName>
        <fullName evidence="2">Uncharacterized protein</fullName>
    </submittedName>
</protein>
<accession>A0ABT3APX1</accession>
<dbReference type="EMBL" id="JAOWLB010000014">
    <property type="protein sequence ID" value="MCV2890131.1"/>
    <property type="molecule type" value="Genomic_DNA"/>
</dbReference>
<sequence>MKSSFFYLGFVAWVPLAAALYGSYLAYGLPHFLWAYEWREFGASAQARRHYITCTHLGPYGGFKAPAVAGQCAWVVFRKAENGNAPS</sequence>
<keyword evidence="1" id="KW-1133">Transmembrane helix</keyword>
<organism evidence="2 3">
    <name type="scientific">Ruegeria aquimaris</name>
    <dbReference type="NCBI Taxonomy" id="2984333"/>
    <lineage>
        <taxon>Bacteria</taxon>
        <taxon>Pseudomonadati</taxon>
        <taxon>Pseudomonadota</taxon>
        <taxon>Alphaproteobacteria</taxon>
        <taxon>Rhodobacterales</taxon>
        <taxon>Roseobacteraceae</taxon>
        <taxon>Ruegeria</taxon>
    </lineage>
</organism>